<proteinExistence type="predicted"/>
<accession>A0ABV9W257</accession>
<comment type="caution">
    <text evidence="2">The sequence shown here is derived from an EMBL/GenBank/DDBJ whole genome shotgun (WGS) entry which is preliminary data.</text>
</comment>
<dbReference type="CDD" id="cd10434">
    <property type="entry name" value="GIY-YIG_UvrC_Cho"/>
    <property type="match status" value="1"/>
</dbReference>
<evidence type="ECO:0000259" key="1">
    <source>
        <dbReference type="PROSITE" id="PS50164"/>
    </source>
</evidence>
<dbReference type="Proteomes" id="UP001595912">
    <property type="component" value="Unassembled WGS sequence"/>
</dbReference>
<evidence type="ECO:0000313" key="3">
    <source>
        <dbReference type="Proteomes" id="UP001595912"/>
    </source>
</evidence>
<dbReference type="InterPro" id="IPR047296">
    <property type="entry name" value="GIY-YIG_UvrC_Cho"/>
</dbReference>
<dbReference type="EMBL" id="JBHSIU010000041">
    <property type="protein sequence ID" value="MFC5002464.1"/>
    <property type="molecule type" value="Genomic_DNA"/>
</dbReference>
<dbReference type="InterPro" id="IPR000305">
    <property type="entry name" value="GIY-YIG_endonuc"/>
</dbReference>
<dbReference type="SUPFAM" id="SSF82771">
    <property type="entry name" value="GIY-YIG endonuclease"/>
    <property type="match status" value="1"/>
</dbReference>
<feature type="domain" description="GIY-YIG" evidence="1">
    <location>
        <begin position="13"/>
        <end position="91"/>
    </location>
</feature>
<name>A0ABV9W257_9ACTN</name>
<protein>
    <submittedName>
        <fullName evidence="2">GIY-YIG nuclease family protein</fullName>
    </submittedName>
</protein>
<sequence length="313" mass="35356">MSTPRTAAASLPNLPGVYRFRDERGRVLYVGRATELRSRVGSYWTNLKGRRHLTRMVAQIVQVEAVVCDSVHEAAWLERNLLERAKPRWNRVRGGLEVPIYLRIDRKGGVPRLVVDYGPFGPDRPDDVFGPYLGGTQARLALAGLGRVLPLGYTDERLTGAARDMARIRGVDATDRDTFLATTIATLRREPDAVEAVRERLIQHRDRASAGLAFEFAEKIQQEIEAIDWLVAEQKATVITDPDSDVYGWADDLLVRFEIRGGRLSTWTQRDCRQANAKRFLEKTPDGWRPFADRSAELASRLRNAHERSVHSG</sequence>
<dbReference type="SMART" id="SM00465">
    <property type="entry name" value="GIYc"/>
    <property type="match status" value="1"/>
</dbReference>
<gene>
    <name evidence="2" type="ORF">ACFPIJ_32095</name>
</gene>
<dbReference type="InterPro" id="IPR035901">
    <property type="entry name" value="GIY-YIG_endonuc_sf"/>
</dbReference>
<dbReference type="PANTHER" id="PTHR30562:SF1">
    <property type="entry name" value="UVRABC SYSTEM PROTEIN C"/>
    <property type="match status" value="1"/>
</dbReference>
<keyword evidence="3" id="KW-1185">Reference proteome</keyword>
<evidence type="ECO:0000313" key="2">
    <source>
        <dbReference type="EMBL" id="MFC5002464.1"/>
    </source>
</evidence>
<dbReference type="Gene3D" id="3.40.1440.10">
    <property type="entry name" value="GIY-YIG endonuclease"/>
    <property type="match status" value="1"/>
</dbReference>
<reference evidence="3" key="1">
    <citation type="journal article" date="2019" name="Int. J. Syst. Evol. Microbiol.">
        <title>The Global Catalogue of Microorganisms (GCM) 10K type strain sequencing project: providing services to taxonomists for standard genome sequencing and annotation.</title>
        <authorList>
            <consortium name="The Broad Institute Genomics Platform"/>
            <consortium name="The Broad Institute Genome Sequencing Center for Infectious Disease"/>
            <person name="Wu L."/>
            <person name="Ma J."/>
        </authorList>
    </citation>
    <scope>NUCLEOTIDE SEQUENCE [LARGE SCALE GENOMIC DNA]</scope>
    <source>
        <strain evidence="3">CGMCC 4.7152</strain>
    </source>
</reference>
<dbReference type="InterPro" id="IPR050066">
    <property type="entry name" value="UvrABC_protein_C"/>
</dbReference>
<dbReference type="PANTHER" id="PTHR30562">
    <property type="entry name" value="UVRC/OXIDOREDUCTASE"/>
    <property type="match status" value="1"/>
</dbReference>
<dbReference type="RefSeq" id="WP_380120526.1">
    <property type="nucleotide sequence ID" value="NZ_JBHSIU010000041.1"/>
</dbReference>
<dbReference type="Pfam" id="PF01541">
    <property type="entry name" value="GIY-YIG"/>
    <property type="match status" value="1"/>
</dbReference>
<organism evidence="2 3">
    <name type="scientific">Dactylosporangium cerinum</name>
    <dbReference type="NCBI Taxonomy" id="1434730"/>
    <lineage>
        <taxon>Bacteria</taxon>
        <taxon>Bacillati</taxon>
        <taxon>Actinomycetota</taxon>
        <taxon>Actinomycetes</taxon>
        <taxon>Micromonosporales</taxon>
        <taxon>Micromonosporaceae</taxon>
        <taxon>Dactylosporangium</taxon>
    </lineage>
</organism>
<dbReference type="PROSITE" id="PS50164">
    <property type="entry name" value="GIY_YIG"/>
    <property type="match status" value="1"/>
</dbReference>